<feature type="transmembrane region" description="Helical" evidence="4">
    <location>
        <begin position="276"/>
        <end position="295"/>
    </location>
</feature>
<evidence type="ECO:0000256" key="3">
    <source>
        <dbReference type="PROSITE-ProRule" id="PRU00339"/>
    </source>
</evidence>
<protein>
    <submittedName>
        <fullName evidence="5">Uncharacterized protein</fullName>
    </submittedName>
</protein>
<feature type="transmembrane region" description="Helical" evidence="4">
    <location>
        <begin position="51"/>
        <end position="72"/>
    </location>
</feature>
<reference evidence="5 6" key="1">
    <citation type="submission" date="2017-09" db="EMBL/GenBank/DDBJ databases">
        <title>Depth-based differentiation of microbial function through sediment-hosted aquifers and enrichment of novel symbionts in the deep terrestrial subsurface.</title>
        <authorList>
            <person name="Probst A.J."/>
            <person name="Ladd B."/>
            <person name="Jarett J.K."/>
            <person name="Geller-Mcgrath D.E."/>
            <person name="Sieber C.M."/>
            <person name="Emerson J.B."/>
            <person name="Anantharaman K."/>
            <person name="Thomas B.C."/>
            <person name="Malmstrom R."/>
            <person name="Stieglmeier M."/>
            <person name="Klingl A."/>
            <person name="Woyke T."/>
            <person name="Ryan C.M."/>
            <person name="Banfield J.F."/>
        </authorList>
    </citation>
    <scope>NUCLEOTIDE SEQUENCE [LARGE SCALE GENOMIC DNA]</scope>
    <source>
        <strain evidence="5">CG10_big_fil_rev_8_21_14_0_10_50_16</strain>
    </source>
</reference>
<name>A0A2H0RMN9_9BACT</name>
<evidence type="ECO:0000256" key="1">
    <source>
        <dbReference type="ARBA" id="ARBA00022737"/>
    </source>
</evidence>
<feature type="transmembrane region" description="Helical" evidence="4">
    <location>
        <begin position="116"/>
        <end position="135"/>
    </location>
</feature>
<feature type="transmembrane region" description="Helical" evidence="4">
    <location>
        <begin position="247"/>
        <end position="264"/>
    </location>
</feature>
<keyword evidence="2 3" id="KW-0802">TPR repeat</keyword>
<dbReference type="EMBL" id="PCYM01000002">
    <property type="protein sequence ID" value="PIR47768.1"/>
    <property type="molecule type" value="Genomic_DNA"/>
</dbReference>
<keyword evidence="1" id="KW-0677">Repeat</keyword>
<organism evidence="5 6">
    <name type="scientific">Candidatus Uhrbacteria bacterium CG10_big_fil_rev_8_21_14_0_10_50_16</name>
    <dbReference type="NCBI Taxonomy" id="1975039"/>
    <lineage>
        <taxon>Bacteria</taxon>
        <taxon>Candidatus Uhriibacteriota</taxon>
    </lineage>
</organism>
<feature type="transmembrane region" description="Helical" evidence="4">
    <location>
        <begin position="84"/>
        <end position="110"/>
    </location>
</feature>
<gene>
    <name evidence="5" type="ORF">COV06_02120</name>
</gene>
<dbReference type="AlphaFoldDB" id="A0A2H0RMN9"/>
<feature type="transmembrane region" description="Helical" evidence="4">
    <location>
        <begin position="425"/>
        <end position="444"/>
    </location>
</feature>
<feature type="transmembrane region" description="Helical" evidence="4">
    <location>
        <begin position="224"/>
        <end position="241"/>
    </location>
</feature>
<evidence type="ECO:0000313" key="5">
    <source>
        <dbReference type="EMBL" id="PIR47768.1"/>
    </source>
</evidence>
<proteinExistence type="predicted"/>
<dbReference type="Gene3D" id="1.25.40.10">
    <property type="entry name" value="Tetratricopeptide repeat domain"/>
    <property type="match status" value="2"/>
</dbReference>
<feature type="transmembrane region" description="Helical" evidence="4">
    <location>
        <begin position="369"/>
        <end position="392"/>
    </location>
</feature>
<dbReference type="PANTHER" id="PTHR45586">
    <property type="entry name" value="TPR REPEAT-CONTAINING PROTEIN PA4667"/>
    <property type="match status" value="1"/>
</dbReference>
<dbReference type="SMART" id="SM00028">
    <property type="entry name" value="TPR"/>
    <property type="match status" value="3"/>
</dbReference>
<dbReference type="SUPFAM" id="SSF48452">
    <property type="entry name" value="TPR-like"/>
    <property type="match status" value="1"/>
</dbReference>
<dbReference type="Pfam" id="PF14559">
    <property type="entry name" value="TPR_19"/>
    <property type="match status" value="1"/>
</dbReference>
<dbReference type="InterPro" id="IPR051012">
    <property type="entry name" value="CellSynth/LPSAsmb/PSIAsmb"/>
</dbReference>
<feature type="repeat" description="TPR" evidence="3">
    <location>
        <begin position="728"/>
        <end position="761"/>
    </location>
</feature>
<keyword evidence="4" id="KW-1133">Transmembrane helix</keyword>
<dbReference type="InterPro" id="IPR011990">
    <property type="entry name" value="TPR-like_helical_dom_sf"/>
</dbReference>
<dbReference type="Proteomes" id="UP000230084">
    <property type="component" value="Unassembled WGS sequence"/>
</dbReference>
<accession>A0A2H0RMN9</accession>
<sequence>MPTTNKKLHALRNRLLSWTEGARASSWTLITLLVLMPVTVMPIFADLFGPIKLVLLYVLTSFAAFAWMAHVYRTRAWFHRAGWMLWLPGFMFFGVVISAIASSAGFASWIGATGQGFTSVASVLCLLFVYSLALAEGEGSTYIRRYSLAAMVGILLAWVVSFLAIAGVPVIGMQTFSGFSTTGTFESLTLLGVALSLLAVGIWVSQDTNTRDTWLPTRGWRMAFGIVGGGLLICTAIGMILTDTLPTQVALLVGSGVFVALGLFDPKSFARPARVLAPMLLFAFSLILLIVPVPWTSSIPVEAMPNYVTTAAIAIETLTVDGPFGSGPGTFGNDFSRFKPGFVNQSPFWNIAFDHGGSHLLTLLATWGLIPFCLLVLFLGWVLSKTLVALIWKHNKEDWQTIAVLASVWIALTTGQVLYASDLPIQLVFWLVTGLLLAHLMKKTTVIQVQAHSRRALLVAFGFIGLGVLFIFALFSSLQWMTSEVLIARAIQVQRSGGSAEELVSLVGSAAGTSRWNAGYTRALAIAHVRNLNTLAGGDVTENAEAMTHAAQSAIAMAQQAIALDPADVRNVRVAADIYTALIPIIANSDVKAVNAHRYARNLDPANPLQHLALARALLTVVDRAIDSLPAGEEKNQLLTDLLVEAEHAVNESLTLRPTSAGLYTQALVYDRQGRLPEAIKQIEVLILQTPNDAVLRFELGVVQLRAGNKVKAIQAFEGALKYAPTYANAKWYLAGLYEEEGRVDEAITQLQDLLVMNPEDRTVKDKLSLLERGLAEAMVVEDLEPLVVE</sequence>
<evidence type="ECO:0000256" key="4">
    <source>
        <dbReference type="SAM" id="Phobius"/>
    </source>
</evidence>
<dbReference type="PROSITE" id="PS50005">
    <property type="entry name" value="TPR"/>
    <property type="match status" value="2"/>
</dbReference>
<evidence type="ECO:0000256" key="2">
    <source>
        <dbReference type="ARBA" id="ARBA00022803"/>
    </source>
</evidence>
<comment type="caution">
    <text evidence="5">The sequence shown here is derived from an EMBL/GenBank/DDBJ whole genome shotgun (WGS) entry which is preliminary data.</text>
</comment>
<keyword evidence="4" id="KW-0472">Membrane</keyword>
<dbReference type="PANTHER" id="PTHR45586:SF1">
    <property type="entry name" value="LIPOPOLYSACCHARIDE ASSEMBLY PROTEIN B"/>
    <property type="match status" value="1"/>
</dbReference>
<dbReference type="InterPro" id="IPR019734">
    <property type="entry name" value="TPR_rpt"/>
</dbReference>
<feature type="transmembrane region" description="Helical" evidence="4">
    <location>
        <begin position="184"/>
        <end position="204"/>
    </location>
</feature>
<evidence type="ECO:0000313" key="6">
    <source>
        <dbReference type="Proteomes" id="UP000230084"/>
    </source>
</evidence>
<feature type="transmembrane region" description="Helical" evidence="4">
    <location>
        <begin position="456"/>
        <end position="475"/>
    </location>
</feature>
<feature type="transmembrane region" description="Helical" evidence="4">
    <location>
        <begin position="399"/>
        <end position="419"/>
    </location>
</feature>
<feature type="transmembrane region" description="Helical" evidence="4">
    <location>
        <begin position="21"/>
        <end position="45"/>
    </location>
</feature>
<feature type="transmembrane region" description="Helical" evidence="4">
    <location>
        <begin position="147"/>
        <end position="172"/>
    </location>
</feature>
<feature type="repeat" description="TPR" evidence="3">
    <location>
        <begin position="694"/>
        <end position="727"/>
    </location>
</feature>
<keyword evidence="4" id="KW-0812">Transmembrane</keyword>